<dbReference type="Gene3D" id="3.40.630.30">
    <property type="match status" value="1"/>
</dbReference>
<dbReference type="PROSITE" id="PS51186">
    <property type="entry name" value="GNAT"/>
    <property type="match status" value="1"/>
</dbReference>
<evidence type="ECO:0000313" key="2">
    <source>
        <dbReference type="EMBL" id="MFC0477960.1"/>
    </source>
</evidence>
<feature type="domain" description="N-acetyltransferase" evidence="1">
    <location>
        <begin position="131"/>
        <end position="282"/>
    </location>
</feature>
<dbReference type="InterPro" id="IPR022525">
    <property type="entry name" value="GNAT_AblB"/>
</dbReference>
<evidence type="ECO:0000259" key="1">
    <source>
        <dbReference type="PROSITE" id="PS51186"/>
    </source>
</evidence>
<dbReference type="InterPro" id="IPR000182">
    <property type="entry name" value="GNAT_dom"/>
</dbReference>
<dbReference type="Pfam" id="PF00583">
    <property type="entry name" value="Acetyltransf_1"/>
    <property type="match status" value="1"/>
</dbReference>
<dbReference type="RefSeq" id="WP_377059152.1">
    <property type="nucleotide sequence ID" value="NZ_JBHLUU010000126.1"/>
</dbReference>
<dbReference type="InterPro" id="IPR016181">
    <property type="entry name" value="Acyl_CoA_acyltransferase"/>
</dbReference>
<gene>
    <name evidence="2" type="primary">ablB</name>
    <name evidence="2" type="ORF">ACFFHF_22485</name>
</gene>
<dbReference type="SUPFAM" id="SSF55729">
    <property type="entry name" value="Acyl-CoA N-acyltransferases (Nat)"/>
    <property type="match status" value="1"/>
</dbReference>
<reference evidence="2 3" key="1">
    <citation type="submission" date="2024-09" db="EMBL/GenBank/DDBJ databases">
        <authorList>
            <person name="Sun Q."/>
            <person name="Mori K."/>
        </authorList>
    </citation>
    <scope>NUCLEOTIDE SEQUENCE [LARGE SCALE GENOMIC DNA]</scope>
    <source>
        <strain evidence="2 3">CGMCC 1.9126</strain>
    </source>
</reference>
<comment type="caution">
    <text evidence="2">The sequence shown here is derived from an EMBL/GenBank/DDBJ whole genome shotgun (WGS) entry which is preliminary data.</text>
</comment>
<protein>
    <submittedName>
        <fullName evidence="2">Beta-lysine N-acetyltransferase</fullName>
    </submittedName>
</protein>
<name>A0ABV6KXA9_9BACI</name>
<dbReference type="NCBIfam" id="TIGR03827">
    <property type="entry name" value="GNAT_ablB"/>
    <property type="match status" value="1"/>
</dbReference>
<evidence type="ECO:0000313" key="3">
    <source>
        <dbReference type="Proteomes" id="UP001589738"/>
    </source>
</evidence>
<dbReference type="Proteomes" id="UP001589738">
    <property type="component" value="Unassembled WGS sequence"/>
</dbReference>
<keyword evidence="3" id="KW-1185">Reference proteome</keyword>
<proteinExistence type="predicted"/>
<dbReference type="EMBL" id="JBHLUU010000126">
    <property type="protein sequence ID" value="MFC0477960.1"/>
    <property type="molecule type" value="Genomic_DNA"/>
</dbReference>
<sequence>MNQLPAFRTVEESGIRCEVYMDAFNKRVRLDHYVGDPYLVIQATEELAKQANSEKIIIKGKFEDYKIFLEKGYRNEAIIDGYFLGSDGYFFCKYLVPDRAFSSHLQVEEDIIASVQQLKRSSQVIMPPADYKIMKVGEKEAEMLSDLYREVFQIYPTPLHDPEYVKKTMKEGTIYYAFMYHHELISAASAEVNNMFRNAELTDCATKKEHRKFGLMKILLKKLEEDLFQQQIYCSYSIARSLSFGMNAVLHQLGYQYRGRLVNNCYIFDKLEDMNVWVKNLSTYQAAEN</sequence>
<accession>A0ABV6KXA9</accession>
<organism evidence="2 3">
    <name type="scientific">Robertmurraya beringensis</name>
    <dbReference type="NCBI Taxonomy" id="641660"/>
    <lineage>
        <taxon>Bacteria</taxon>
        <taxon>Bacillati</taxon>
        <taxon>Bacillota</taxon>
        <taxon>Bacilli</taxon>
        <taxon>Bacillales</taxon>
        <taxon>Bacillaceae</taxon>
        <taxon>Robertmurraya</taxon>
    </lineage>
</organism>